<proteinExistence type="predicted"/>
<feature type="transmembrane region" description="Helical" evidence="1">
    <location>
        <begin position="88"/>
        <end position="108"/>
    </location>
</feature>
<keyword evidence="1" id="KW-0812">Transmembrane</keyword>
<protein>
    <submittedName>
        <fullName evidence="2">Uncharacterized protein</fullName>
    </submittedName>
</protein>
<feature type="transmembrane region" description="Helical" evidence="1">
    <location>
        <begin position="44"/>
        <end position="68"/>
    </location>
</feature>
<evidence type="ECO:0000256" key="1">
    <source>
        <dbReference type="SAM" id="Phobius"/>
    </source>
</evidence>
<comment type="caution">
    <text evidence="2">The sequence shown here is derived from an EMBL/GenBank/DDBJ whole genome shotgun (WGS) entry which is preliminary data.</text>
</comment>
<reference evidence="2" key="1">
    <citation type="submission" date="2019-08" db="EMBL/GenBank/DDBJ databases">
        <authorList>
            <person name="Kucharzyk K."/>
            <person name="Murdoch R.W."/>
            <person name="Higgins S."/>
            <person name="Loffler F."/>
        </authorList>
    </citation>
    <scope>NUCLEOTIDE SEQUENCE</scope>
</reference>
<sequence length="148" mass="17226">MYCEVIFFLCVNNFNALSIRSQFSAVAYLTSHFSIKRSMRKYQLVILLIFLFYFSITQNFGVVGRMVITHKIAVTFTHGYPVAGFNSRGVAGTFFLLLHLSVEFIQIYGHVILTENKFCQIQWESKCVVQRKSYFSTQYTSILRRSGW</sequence>
<evidence type="ECO:0000313" key="2">
    <source>
        <dbReference type="EMBL" id="MPM96670.1"/>
    </source>
</evidence>
<dbReference type="EMBL" id="VSSQ01043026">
    <property type="protein sequence ID" value="MPM96670.1"/>
    <property type="molecule type" value="Genomic_DNA"/>
</dbReference>
<name>A0A645E4G8_9ZZZZ</name>
<gene>
    <name evidence="2" type="ORF">SDC9_143835</name>
</gene>
<dbReference type="AlphaFoldDB" id="A0A645E4G8"/>
<accession>A0A645E4G8</accession>
<keyword evidence="1" id="KW-0472">Membrane</keyword>
<keyword evidence="1" id="KW-1133">Transmembrane helix</keyword>
<organism evidence="2">
    <name type="scientific">bioreactor metagenome</name>
    <dbReference type="NCBI Taxonomy" id="1076179"/>
    <lineage>
        <taxon>unclassified sequences</taxon>
        <taxon>metagenomes</taxon>
        <taxon>ecological metagenomes</taxon>
    </lineage>
</organism>